<dbReference type="CDD" id="cd20656">
    <property type="entry name" value="CYP98"/>
    <property type="match status" value="1"/>
</dbReference>
<keyword evidence="8 13" id="KW-0560">Oxidoreductase</keyword>
<dbReference type="Pfam" id="PF00067">
    <property type="entry name" value="p450"/>
    <property type="match status" value="1"/>
</dbReference>
<dbReference type="EMBL" id="GL377612">
    <property type="protein sequence ID" value="EFJ17850.1"/>
    <property type="molecule type" value="Genomic_DNA"/>
</dbReference>
<dbReference type="PANTHER" id="PTHR47944:SF10">
    <property type="entry name" value="CYTOCHROME P450 98A9"/>
    <property type="match status" value="1"/>
</dbReference>
<evidence type="ECO:0000313" key="14">
    <source>
        <dbReference type="EMBL" id="EFJ16385.1"/>
    </source>
</evidence>
<comment type="cofactor">
    <cofactor evidence="1 12">
        <name>heme</name>
        <dbReference type="ChEBI" id="CHEBI:30413"/>
    </cofactor>
</comment>
<evidence type="ECO:0000256" key="3">
    <source>
        <dbReference type="ARBA" id="ARBA00010617"/>
    </source>
</evidence>
<evidence type="ECO:0000256" key="13">
    <source>
        <dbReference type="RuleBase" id="RU000461"/>
    </source>
</evidence>
<evidence type="ECO:0000256" key="8">
    <source>
        <dbReference type="ARBA" id="ARBA00023002"/>
    </source>
</evidence>
<evidence type="ECO:0000256" key="5">
    <source>
        <dbReference type="ARBA" id="ARBA00022692"/>
    </source>
</evidence>
<accession>D8SCG3</accession>
<evidence type="ECO:0000256" key="6">
    <source>
        <dbReference type="ARBA" id="ARBA00022723"/>
    </source>
</evidence>
<keyword evidence="11" id="KW-0472">Membrane</keyword>
<evidence type="ECO:0000256" key="12">
    <source>
        <dbReference type="PIRSR" id="PIRSR602401-1"/>
    </source>
</evidence>
<comment type="similarity">
    <text evidence="3 13">Belongs to the cytochrome P450 family.</text>
</comment>
<dbReference type="GeneID" id="9657663"/>
<dbReference type="GO" id="GO:0004497">
    <property type="term" value="F:monooxygenase activity"/>
    <property type="evidence" value="ECO:0007669"/>
    <property type="project" value="UniProtKB-KW"/>
</dbReference>
<dbReference type="Gene3D" id="1.10.630.10">
    <property type="entry name" value="Cytochrome P450"/>
    <property type="match status" value="1"/>
</dbReference>
<keyword evidence="10 13" id="KW-0503">Monooxygenase</keyword>
<comment type="subcellular location">
    <subcellularLocation>
        <location evidence="2">Membrane</location>
        <topology evidence="2">Single-pass membrane protein</topology>
    </subcellularLocation>
</comment>
<dbReference type="eggNOG" id="KOG0156">
    <property type="taxonomic scope" value="Eukaryota"/>
</dbReference>
<keyword evidence="4 12" id="KW-0349">Heme</keyword>
<dbReference type="InterPro" id="IPR017972">
    <property type="entry name" value="Cyt_P450_CS"/>
</dbReference>
<dbReference type="FunFam" id="1.10.630.10:FF:000039">
    <property type="entry name" value="Cytochrome P450"/>
    <property type="match status" value="1"/>
</dbReference>
<dbReference type="Gramene" id="EFJ16385">
    <property type="protein sequence ID" value="EFJ16385"/>
    <property type="gene ID" value="SELMODRAFT_450942"/>
</dbReference>
<evidence type="ECO:0000256" key="11">
    <source>
        <dbReference type="ARBA" id="ARBA00023136"/>
    </source>
</evidence>
<dbReference type="EC" id="1.14.13.36" evidence="15"/>
<evidence type="ECO:0000256" key="10">
    <source>
        <dbReference type="ARBA" id="ARBA00023033"/>
    </source>
</evidence>
<dbReference type="SUPFAM" id="SSF48264">
    <property type="entry name" value="Cytochrome P450"/>
    <property type="match status" value="1"/>
</dbReference>
<evidence type="ECO:0000256" key="7">
    <source>
        <dbReference type="ARBA" id="ARBA00022989"/>
    </source>
</evidence>
<dbReference type="GO" id="GO:0005506">
    <property type="term" value="F:iron ion binding"/>
    <property type="evidence" value="ECO:0007669"/>
    <property type="project" value="InterPro"/>
</dbReference>
<sequence length="524" mass="59604">MDPSAEAYHHHHHHYTEFVPPDHGHRYSTWTIPVGLFLVYLTFKLLSRPRLPPGPKPWPIIGSLHRVSPVRFRCFMDWAEKHGPIMSVWMGTNLNVVISNAELAKEVLKEKDKELASRPLTRAAARFSRNGQDLIWADYGDHYVKVRKLCTLELFTPKRLESLRWIREEEVGAMVKSIFQDVKNNGGAAVTVKNYVSAVAFNNITRIVFGKRFVDENGEMLPQGVEFKAIISQGMKLGASLTMAEHISFIRWMFPLQEEEFAKHGARRDSLTKEIMEEHALEKKKSGTSQEHFVDALLNLKDQYGLSETTVIGLLWDMITAGMDTTAISAEWAMAEIIKHPKVQEKAHEEMDRVIGKERIITEVDVQQLPYLQSIVKEALRLHPTTPLMLPHKATTRVKIGGYDIPKGTIVHVNVYAIGRDPKVWKRASVFRPERFLEEDVDIKGHDYRLLPFGAGRRICPGAQLGLNMVQLMVARLLHQFSWAPPPGVKPEKIDLTERPGVVTFMANPVQAVATPRLAEKLYE</sequence>
<dbReference type="AlphaFoldDB" id="D8SCG3"/>
<dbReference type="STRING" id="88036.D8SCG3"/>
<dbReference type="InterPro" id="IPR002401">
    <property type="entry name" value="Cyt_P450_E_grp-I"/>
</dbReference>
<dbReference type="PANTHER" id="PTHR47944">
    <property type="entry name" value="CYTOCHROME P450 98A9"/>
    <property type="match status" value="1"/>
</dbReference>
<protein>
    <submittedName>
        <fullName evidence="15">p-coumaroyl shikimate/quinate 3'-hydroxylase</fullName>
        <ecNumber evidence="15">1.14.13.36</ecNumber>
    </submittedName>
</protein>
<dbReference type="PROSITE" id="PS00086">
    <property type="entry name" value="CYTOCHROME_P450"/>
    <property type="match status" value="1"/>
</dbReference>
<evidence type="ECO:0000313" key="16">
    <source>
        <dbReference type="Proteomes" id="UP000001514"/>
    </source>
</evidence>
<name>D8SCG3_SELML</name>
<evidence type="ECO:0000256" key="9">
    <source>
        <dbReference type="ARBA" id="ARBA00023004"/>
    </source>
</evidence>
<dbReference type="KEGG" id="smo:SELMODRAFT_450943"/>
<evidence type="ECO:0000313" key="15">
    <source>
        <dbReference type="EMBL" id="EFJ17850.1"/>
    </source>
</evidence>
<dbReference type="GO" id="GO:0016705">
    <property type="term" value="F:oxidoreductase activity, acting on paired donors, with incorporation or reduction of molecular oxygen"/>
    <property type="evidence" value="ECO:0007669"/>
    <property type="project" value="InterPro"/>
</dbReference>
<dbReference type="KEGG" id="smo:SELMODRAFT_450942"/>
<dbReference type="FunCoup" id="D8SCG3">
    <property type="interactions" value="757"/>
</dbReference>
<dbReference type="InterPro" id="IPR001128">
    <property type="entry name" value="Cyt_P450"/>
</dbReference>
<dbReference type="HOGENOM" id="CLU_001570_4_0_1"/>
<dbReference type="InParanoid" id="D8SCG3"/>
<dbReference type="GO" id="GO:0016020">
    <property type="term" value="C:membrane"/>
    <property type="evidence" value="ECO:0007669"/>
    <property type="project" value="UniProtKB-SubCell"/>
</dbReference>
<dbReference type="Gramene" id="EFJ17850">
    <property type="protein sequence ID" value="EFJ17850"/>
    <property type="gene ID" value="SELMODRAFT_450943"/>
</dbReference>
<reference evidence="15 16" key="1">
    <citation type="journal article" date="2011" name="Science">
        <title>The Selaginella genome identifies genetic changes associated with the evolution of vascular plants.</title>
        <authorList>
            <person name="Banks J.A."/>
            <person name="Nishiyama T."/>
            <person name="Hasebe M."/>
            <person name="Bowman J.L."/>
            <person name="Gribskov M."/>
            <person name="dePamphilis C."/>
            <person name="Albert V.A."/>
            <person name="Aono N."/>
            <person name="Aoyama T."/>
            <person name="Ambrose B.A."/>
            <person name="Ashton N.W."/>
            <person name="Axtell M.J."/>
            <person name="Barker E."/>
            <person name="Barker M.S."/>
            <person name="Bennetzen J.L."/>
            <person name="Bonawitz N.D."/>
            <person name="Chapple C."/>
            <person name="Cheng C."/>
            <person name="Correa L.G."/>
            <person name="Dacre M."/>
            <person name="DeBarry J."/>
            <person name="Dreyer I."/>
            <person name="Elias M."/>
            <person name="Engstrom E.M."/>
            <person name="Estelle M."/>
            <person name="Feng L."/>
            <person name="Finet C."/>
            <person name="Floyd S.K."/>
            <person name="Frommer W.B."/>
            <person name="Fujita T."/>
            <person name="Gramzow L."/>
            <person name="Gutensohn M."/>
            <person name="Harholt J."/>
            <person name="Hattori M."/>
            <person name="Heyl A."/>
            <person name="Hirai T."/>
            <person name="Hiwatashi Y."/>
            <person name="Ishikawa M."/>
            <person name="Iwata M."/>
            <person name="Karol K.G."/>
            <person name="Koehler B."/>
            <person name="Kolukisaoglu U."/>
            <person name="Kubo M."/>
            <person name="Kurata T."/>
            <person name="Lalonde S."/>
            <person name="Li K."/>
            <person name="Li Y."/>
            <person name="Litt A."/>
            <person name="Lyons E."/>
            <person name="Manning G."/>
            <person name="Maruyama T."/>
            <person name="Michael T.P."/>
            <person name="Mikami K."/>
            <person name="Miyazaki S."/>
            <person name="Morinaga S."/>
            <person name="Murata T."/>
            <person name="Mueller-Roeber B."/>
            <person name="Nelson D.R."/>
            <person name="Obara M."/>
            <person name="Oguri Y."/>
            <person name="Olmstead R.G."/>
            <person name="Onodera N."/>
            <person name="Petersen B.L."/>
            <person name="Pils B."/>
            <person name="Prigge M."/>
            <person name="Rensing S.A."/>
            <person name="Riano-Pachon D.M."/>
            <person name="Roberts A.W."/>
            <person name="Sato Y."/>
            <person name="Scheller H.V."/>
            <person name="Schulz B."/>
            <person name="Schulz C."/>
            <person name="Shakirov E.V."/>
            <person name="Shibagaki N."/>
            <person name="Shinohara N."/>
            <person name="Shippen D.E."/>
            <person name="Soerensen I."/>
            <person name="Sotooka R."/>
            <person name="Sugimoto N."/>
            <person name="Sugita M."/>
            <person name="Sumikawa N."/>
            <person name="Tanurdzic M."/>
            <person name="Theissen G."/>
            <person name="Ulvskov P."/>
            <person name="Wakazuki S."/>
            <person name="Weng J.K."/>
            <person name="Willats W.W."/>
            <person name="Wipf D."/>
            <person name="Wolf P.G."/>
            <person name="Yang L."/>
            <person name="Zimmer A.D."/>
            <person name="Zhu Q."/>
            <person name="Mitros T."/>
            <person name="Hellsten U."/>
            <person name="Loque D."/>
            <person name="Otillar R."/>
            <person name="Salamov A."/>
            <person name="Schmutz J."/>
            <person name="Shapiro H."/>
            <person name="Lindquist E."/>
            <person name="Lucas S."/>
            <person name="Rokhsar D."/>
            <person name="Grigoriev I.V."/>
        </authorList>
    </citation>
    <scope>NUCLEOTIDE SEQUENCE [LARGE SCALE GENOMIC DNA]</scope>
</reference>
<keyword evidence="7" id="KW-1133">Transmembrane helix</keyword>
<dbReference type="OrthoDB" id="2789670at2759"/>
<keyword evidence="9 12" id="KW-0408">Iron</keyword>
<keyword evidence="5" id="KW-0812">Transmembrane</keyword>
<gene>
    <name evidence="15" type="primary">C3'H1-2</name>
    <name evidence="14" type="synonym">C3'H1-1</name>
    <name evidence="14" type="ORF">SELMODRAFT_450942</name>
    <name evidence="15" type="ORF">SELMODRAFT_450943</name>
</gene>
<evidence type="ECO:0000256" key="1">
    <source>
        <dbReference type="ARBA" id="ARBA00001971"/>
    </source>
</evidence>
<dbReference type="InterPro" id="IPR036396">
    <property type="entry name" value="Cyt_P450_sf"/>
</dbReference>
<feature type="binding site" description="axial binding residue" evidence="12">
    <location>
        <position position="460"/>
    </location>
    <ligand>
        <name>heme</name>
        <dbReference type="ChEBI" id="CHEBI:30413"/>
    </ligand>
    <ligandPart>
        <name>Fe</name>
        <dbReference type="ChEBI" id="CHEBI:18248"/>
    </ligandPart>
</feature>
<dbReference type="Proteomes" id="UP000001514">
    <property type="component" value="Unassembled WGS sequence"/>
</dbReference>
<keyword evidence="16" id="KW-1185">Reference proteome</keyword>
<dbReference type="GeneID" id="9661052"/>
<dbReference type="PRINTS" id="PR00463">
    <property type="entry name" value="EP450I"/>
</dbReference>
<dbReference type="EMBL" id="GL377619">
    <property type="protein sequence ID" value="EFJ16385.1"/>
    <property type="molecule type" value="Genomic_DNA"/>
</dbReference>
<keyword evidence="6 12" id="KW-0479">Metal-binding</keyword>
<organism evidence="16">
    <name type="scientific">Selaginella moellendorffii</name>
    <name type="common">Spikemoss</name>
    <dbReference type="NCBI Taxonomy" id="88036"/>
    <lineage>
        <taxon>Eukaryota</taxon>
        <taxon>Viridiplantae</taxon>
        <taxon>Streptophyta</taxon>
        <taxon>Embryophyta</taxon>
        <taxon>Tracheophyta</taxon>
        <taxon>Lycopodiopsida</taxon>
        <taxon>Selaginellales</taxon>
        <taxon>Selaginellaceae</taxon>
        <taxon>Selaginella</taxon>
    </lineage>
</organism>
<dbReference type="OMA" id="AKWEIFL"/>
<evidence type="ECO:0000256" key="2">
    <source>
        <dbReference type="ARBA" id="ARBA00004167"/>
    </source>
</evidence>
<evidence type="ECO:0000256" key="4">
    <source>
        <dbReference type="ARBA" id="ARBA00022617"/>
    </source>
</evidence>
<dbReference type="PRINTS" id="PR00385">
    <property type="entry name" value="P450"/>
</dbReference>
<proteinExistence type="inferred from homology"/>
<dbReference type="GO" id="GO:0020037">
    <property type="term" value="F:heme binding"/>
    <property type="evidence" value="ECO:0007669"/>
    <property type="project" value="InterPro"/>
</dbReference>